<protein>
    <recommendedName>
        <fullName evidence="1">DUF5724 domain-containing protein</fullName>
    </recommendedName>
</protein>
<dbReference type="RefSeq" id="WP_199305595.1">
    <property type="nucleotide sequence ID" value="NZ_JAMPLM010000004.1"/>
</dbReference>
<evidence type="ECO:0000259" key="1">
    <source>
        <dbReference type="Pfam" id="PF18991"/>
    </source>
</evidence>
<reference evidence="2 3" key="1">
    <citation type="submission" date="2022-04" db="EMBL/GenBank/DDBJ databases">
        <title>Positive selection, recombination, and allopatry shape intraspecific diversity of widespread and dominant cyanobacteria.</title>
        <authorList>
            <person name="Wei J."/>
            <person name="Shu W."/>
            <person name="Hu C."/>
        </authorList>
    </citation>
    <scope>NUCLEOTIDE SEQUENCE [LARGE SCALE GENOMIC DNA]</scope>
    <source>
        <strain evidence="2 3">AS-A4</strain>
    </source>
</reference>
<keyword evidence="3" id="KW-1185">Reference proteome</keyword>
<dbReference type="Proteomes" id="UP001476950">
    <property type="component" value="Unassembled WGS sequence"/>
</dbReference>
<sequence>MLNREVAQAQLRTVHVTAWRSQRIQRMGSLPEPLQVVGYGIFGCSAAGQRLDSPESYKVQERSLEQLDALAPSDRLQVLAVIFPKFALTVEAAWQLNAHLPYQTGYSRRSFRSPSHPELSADRRRNWFQQLITVVEGYDQDLEWFVAWTPYLHYYAAETLGILFAAAINQNDALGQTIFDSLLASANGNHEIGAMGRHVTRALLVANREDG</sequence>
<evidence type="ECO:0000313" key="2">
    <source>
        <dbReference type="EMBL" id="MEP1058375.1"/>
    </source>
</evidence>
<feature type="domain" description="DUF5724" evidence="1">
    <location>
        <begin position="60"/>
        <end position="209"/>
    </location>
</feature>
<comment type="caution">
    <text evidence="2">The sequence shown here is derived from an EMBL/GenBank/DDBJ whole genome shotgun (WGS) entry which is preliminary data.</text>
</comment>
<evidence type="ECO:0000313" key="3">
    <source>
        <dbReference type="Proteomes" id="UP001476950"/>
    </source>
</evidence>
<dbReference type="InterPro" id="IPR043782">
    <property type="entry name" value="DUF5724"/>
</dbReference>
<proteinExistence type="predicted"/>
<name>A0ABV0KGP7_9CYAN</name>
<gene>
    <name evidence="2" type="ORF">NDI38_07975</name>
</gene>
<dbReference type="EMBL" id="JAMPLM010000004">
    <property type="protein sequence ID" value="MEP1058375.1"/>
    <property type="molecule type" value="Genomic_DNA"/>
</dbReference>
<accession>A0ABV0KGP7</accession>
<organism evidence="2 3">
    <name type="scientific">Stenomitos frigidus AS-A4</name>
    <dbReference type="NCBI Taxonomy" id="2933935"/>
    <lineage>
        <taxon>Bacteria</taxon>
        <taxon>Bacillati</taxon>
        <taxon>Cyanobacteriota</taxon>
        <taxon>Cyanophyceae</taxon>
        <taxon>Leptolyngbyales</taxon>
        <taxon>Leptolyngbyaceae</taxon>
        <taxon>Stenomitos</taxon>
    </lineage>
</organism>
<dbReference type="Pfam" id="PF18991">
    <property type="entry name" value="DUF5724"/>
    <property type="match status" value="1"/>
</dbReference>